<keyword evidence="3" id="KW-1003">Cell membrane</keyword>
<dbReference type="Gene3D" id="3.40.630.190">
    <property type="entry name" value="LCP protein"/>
    <property type="match status" value="1"/>
</dbReference>
<name>A0ABS7JZ73_9BACI</name>
<comment type="similarity">
    <text evidence="2">Belongs to the LytR/CpsA/Psr (LCP) family.</text>
</comment>
<evidence type="ECO:0000256" key="9">
    <source>
        <dbReference type="ARBA" id="ARBA00023163"/>
    </source>
</evidence>
<evidence type="ECO:0000256" key="6">
    <source>
        <dbReference type="ARBA" id="ARBA00022989"/>
    </source>
</evidence>
<evidence type="ECO:0000256" key="4">
    <source>
        <dbReference type="ARBA" id="ARBA00022692"/>
    </source>
</evidence>
<evidence type="ECO:0000256" key="1">
    <source>
        <dbReference type="ARBA" id="ARBA00004401"/>
    </source>
</evidence>
<dbReference type="Pfam" id="PF03816">
    <property type="entry name" value="LytR_cpsA_psr"/>
    <property type="match status" value="1"/>
</dbReference>
<evidence type="ECO:0000259" key="13">
    <source>
        <dbReference type="Pfam" id="PF03816"/>
    </source>
</evidence>
<dbReference type="InterPro" id="IPR050922">
    <property type="entry name" value="LytR/CpsA/Psr_CW_biosynth"/>
</dbReference>
<dbReference type="PANTHER" id="PTHR33392">
    <property type="entry name" value="POLYISOPRENYL-TEICHOIC ACID--PEPTIDOGLYCAN TEICHOIC ACID TRANSFERASE TAGU"/>
    <property type="match status" value="1"/>
</dbReference>
<dbReference type="RefSeq" id="WP_221870111.1">
    <property type="nucleotide sequence ID" value="NZ_JACWFH010000001.1"/>
</dbReference>
<evidence type="ECO:0000256" key="10">
    <source>
        <dbReference type="ARBA" id="ARBA00037178"/>
    </source>
</evidence>
<dbReference type="NCBIfam" id="TIGR00350">
    <property type="entry name" value="lytR_cpsA_psr"/>
    <property type="match status" value="1"/>
</dbReference>
<keyword evidence="4 12" id="KW-0812">Transmembrane</keyword>
<feature type="domain" description="Cell envelope-related transcriptional attenuator" evidence="13">
    <location>
        <begin position="94"/>
        <end position="238"/>
    </location>
</feature>
<feature type="transmembrane region" description="Helical" evidence="12">
    <location>
        <begin position="29"/>
        <end position="46"/>
    </location>
</feature>
<keyword evidence="7" id="KW-0805">Transcription regulation</keyword>
<gene>
    <name evidence="14" type="ORF">H0185_00415</name>
</gene>
<dbReference type="InterPro" id="IPR004474">
    <property type="entry name" value="LytR_CpsA_psr"/>
</dbReference>
<proteinExistence type="inferred from homology"/>
<accession>A0ABS7JZ73</accession>
<protein>
    <recommendedName>
        <fullName evidence="11">Regulatory protein MsrR</fullName>
    </recommendedName>
</protein>
<evidence type="ECO:0000256" key="12">
    <source>
        <dbReference type="SAM" id="Phobius"/>
    </source>
</evidence>
<reference evidence="14 15" key="1">
    <citation type="submission" date="2020-07" db="EMBL/GenBank/DDBJ databases">
        <title>Fungal Genomes of the International Space Station.</title>
        <authorList>
            <person name="Seuylemezian A."/>
            <person name="Singh N.K."/>
            <person name="Wood J."/>
            <person name="Venkateswaran K."/>
        </authorList>
    </citation>
    <scope>NUCLEOTIDE SEQUENCE [LARGE SCALE GENOMIC DNA]</scope>
    <source>
        <strain evidence="14 15">PL-B2</strain>
    </source>
</reference>
<evidence type="ECO:0000256" key="7">
    <source>
        <dbReference type="ARBA" id="ARBA00023015"/>
    </source>
</evidence>
<keyword evidence="15" id="KW-1185">Reference proteome</keyword>
<dbReference type="PANTHER" id="PTHR33392:SF8">
    <property type="entry name" value="REGULATORY PROTEIN MSRR"/>
    <property type="match status" value="1"/>
</dbReference>
<comment type="caution">
    <text evidence="14">The sequence shown here is derived from an EMBL/GenBank/DDBJ whole genome shotgun (WGS) entry which is preliminary data.</text>
</comment>
<keyword evidence="6 12" id="KW-1133">Transmembrane helix</keyword>
<comment type="function">
    <text evidence="10">Involved in SarA attenuation. Affects resistance to oxacillin and teicoplanin, as well as the synthesis of virulence factors.</text>
</comment>
<evidence type="ECO:0000313" key="15">
    <source>
        <dbReference type="Proteomes" id="UP000769780"/>
    </source>
</evidence>
<evidence type="ECO:0000256" key="2">
    <source>
        <dbReference type="ARBA" id="ARBA00006068"/>
    </source>
</evidence>
<comment type="subcellular location">
    <subcellularLocation>
        <location evidence="1">Cell membrane</location>
        <topology evidence="1">Single-pass type II membrane protein</topology>
    </subcellularLocation>
</comment>
<evidence type="ECO:0000256" key="8">
    <source>
        <dbReference type="ARBA" id="ARBA00023136"/>
    </source>
</evidence>
<keyword evidence="9" id="KW-0804">Transcription</keyword>
<evidence type="ECO:0000256" key="5">
    <source>
        <dbReference type="ARBA" id="ARBA00022968"/>
    </source>
</evidence>
<evidence type="ECO:0000313" key="14">
    <source>
        <dbReference type="EMBL" id="MBY0095283.1"/>
    </source>
</evidence>
<evidence type="ECO:0000256" key="11">
    <source>
        <dbReference type="ARBA" id="ARBA00040752"/>
    </source>
</evidence>
<keyword evidence="8 12" id="KW-0472">Membrane</keyword>
<dbReference type="EMBL" id="JACWFH010000001">
    <property type="protein sequence ID" value="MBY0095283.1"/>
    <property type="molecule type" value="Genomic_DNA"/>
</dbReference>
<keyword evidence="5" id="KW-0735">Signal-anchor</keyword>
<organism evidence="14 15">
    <name type="scientific">Mesobacillus maritimus</name>
    <dbReference type="NCBI Taxonomy" id="1643336"/>
    <lineage>
        <taxon>Bacteria</taxon>
        <taxon>Bacillati</taxon>
        <taxon>Bacillota</taxon>
        <taxon>Bacilli</taxon>
        <taxon>Bacillales</taxon>
        <taxon>Bacillaceae</taxon>
        <taxon>Mesobacillus</taxon>
    </lineage>
</organism>
<sequence>MTCINRKKQGGIVLRADRHRKKHHKKRRWFVRLLLLFGLIAVYSYFQFQAGLEGSQEETGESKIDYTFHGNRDENGYTNILILGSDARGEENSRADTIMIASYNPDKGTYKLASIMRDTYISIPGHGNNKINSAFASGGPELVRKTIKENFDIDLQYYAIIDFQGFVRLIDTAFPQGVEIEVEKSMSKNIGVTLEPGIQALDGEHLLGYVRFRQDAVGDFGRVERQQKVVKELGKQLASVQTIPKLPKLIGVVIPYINTNMDTGDILYMARGFLSEEGRSINTLRIPVENSYQNQRISGAGAVLAIDLEENKRALNEFLAN</sequence>
<evidence type="ECO:0000256" key="3">
    <source>
        <dbReference type="ARBA" id="ARBA00022475"/>
    </source>
</evidence>
<dbReference type="Proteomes" id="UP000769780">
    <property type="component" value="Unassembled WGS sequence"/>
</dbReference>